<accession>A0A0B1TQU6</accession>
<reference evidence="2 3" key="1">
    <citation type="submission" date="2014-03" db="EMBL/GenBank/DDBJ databases">
        <title>Draft genome of the hookworm Oesophagostomum dentatum.</title>
        <authorList>
            <person name="Mitreva M."/>
        </authorList>
    </citation>
    <scope>NUCLEOTIDE SEQUENCE [LARGE SCALE GENOMIC DNA]</scope>
    <source>
        <strain evidence="2 3">OD-Hann</strain>
    </source>
</reference>
<dbReference type="AlphaFoldDB" id="A0A0B1TQU6"/>
<dbReference type="EMBL" id="KN549401">
    <property type="protein sequence ID" value="KHJ97765.1"/>
    <property type="molecule type" value="Genomic_DNA"/>
</dbReference>
<gene>
    <name evidence="2" type="ORF">OESDEN_02255</name>
</gene>
<evidence type="ECO:0000313" key="2">
    <source>
        <dbReference type="EMBL" id="KHJ97765.1"/>
    </source>
</evidence>
<dbReference type="Proteomes" id="UP000053660">
    <property type="component" value="Unassembled WGS sequence"/>
</dbReference>
<sequence>MGDSEYIGQQKDSGVPEFSLDKGKGDEIAEQDKVARLKAGQTETGTTTGGTTGDGTTGGTTGTTSGTTGTTGDDVRSF</sequence>
<keyword evidence="3" id="KW-1185">Reference proteome</keyword>
<feature type="region of interest" description="Disordered" evidence="1">
    <location>
        <begin position="1"/>
        <end position="78"/>
    </location>
</feature>
<organism evidence="2 3">
    <name type="scientific">Oesophagostomum dentatum</name>
    <name type="common">Nodular worm</name>
    <dbReference type="NCBI Taxonomy" id="61180"/>
    <lineage>
        <taxon>Eukaryota</taxon>
        <taxon>Metazoa</taxon>
        <taxon>Ecdysozoa</taxon>
        <taxon>Nematoda</taxon>
        <taxon>Chromadorea</taxon>
        <taxon>Rhabditida</taxon>
        <taxon>Rhabditina</taxon>
        <taxon>Rhabditomorpha</taxon>
        <taxon>Strongyloidea</taxon>
        <taxon>Strongylidae</taxon>
        <taxon>Oesophagostomum</taxon>
    </lineage>
</organism>
<name>A0A0B1TQU6_OESDE</name>
<feature type="compositionally biased region" description="Gly residues" evidence="1">
    <location>
        <begin position="47"/>
        <end position="61"/>
    </location>
</feature>
<proteinExistence type="predicted"/>
<feature type="compositionally biased region" description="Low complexity" evidence="1">
    <location>
        <begin position="62"/>
        <end position="72"/>
    </location>
</feature>
<feature type="compositionally biased region" description="Basic and acidic residues" evidence="1">
    <location>
        <begin position="19"/>
        <end position="35"/>
    </location>
</feature>
<protein>
    <submittedName>
        <fullName evidence="2">Uncharacterized protein</fullName>
    </submittedName>
</protein>
<evidence type="ECO:0000313" key="3">
    <source>
        <dbReference type="Proteomes" id="UP000053660"/>
    </source>
</evidence>
<evidence type="ECO:0000256" key="1">
    <source>
        <dbReference type="SAM" id="MobiDB-lite"/>
    </source>
</evidence>